<dbReference type="PANTHER" id="PTHR36307:SF1">
    <property type="entry name" value="FLAGELLA BASAL BODY P-RING FORMATION PROTEIN FLGA"/>
    <property type="match status" value="1"/>
</dbReference>
<dbReference type="SMART" id="SM00858">
    <property type="entry name" value="SAF"/>
    <property type="match status" value="1"/>
</dbReference>
<feature type="signal peptide" evidence="7">
    <location>
        <begin position="1"/>
        <end position="23"/>
    </location>
</feature>
<dbReference type="NCBIfam" id="TIGR03170">
    <property type="entry name" value="flgA_cterm"/>
    <property type="match status" value="1"/>
</dbReference>
<gene>
    <name evidence="10" type="primary">flgA</name>
    <name evidence="9" type="ORF">IRZ65_22800</name>
    <name evidence="10" type="ORF">NCTC11842_03044</name>
</gene>
<keyword evidence="10" id="KW-0282">Flagellum</keyword>
<dbReference type="Gene3D" id="3.90.1210.10">
    <property type="entry name" value="Antifreeze-like/N-acetylneuraminic acid synthase C-terminal domain"/>
    <property type="match status" value="1"/>
</dbReference>
<evidence type="ECO:0000313" key="10">
    <source>
        <dbReference type="EMBL" id="SPZ09474.1"/>
    </source>
</evidence>
<dbReference type="Proteomes" id="UP000626180">
    <property type="component" value="Unassembled WGS sequence"/>
</dbReference>
<dbReference type="EMBL" id="UAUF01000013">
    <property type="protein sequence ID" value="SPZ09474.1"/>
    <property type="molecule type" value="Genomic_DNA"/>
</dbReference>
<accession>A0A2X2CQK2</accession>
<evidence type="ECO:0000259" key="8">
    <source>
        <dbReference type="SMART" id="SM00858"/>
    </source>
</evidence>
<dbReference type="AlphaFoldDB" id="A0A2X2CQK2"/>
<dbReference type="Proteomes" id="UP000250443">
    <property type="component" value="Unassembled WGS sequence"/>
</dbReference>
<evidence type="ECO:0000256" key="6">
    <source>
        <dbReference type="ARBA" id="ARBA00025643"/>
    </source>
</evidence>
<dbReference type="PANTHER" id="PTHR36307">
    <property type="entry name" value="FLAGELLA BASAL BODY P-RING FORMATION PROTEIN FLGA"/>
    <property type="match status" value="1"/>
</dbReference>
<keyword evidence="12" id="KW-1185">Reference proteome</keyword>
<evidence type="ECO:0000256" key="1">
    <source>
        <dbReference type="ARBA" id="ARBA00004418"/>
    </source>
</evidence>
<dbReference type="CDD" id="cd11614">
    <property type="entry name" value="SAF_CpaB_FlgA_like"/>
    <property type="match status" value="1"/>
</dbReference>
<comment type="function">
    <text evidence="6 7">Involved in the assembly process of the P-ring formation. It may associate with FlgF on the rod constituting a structure essential for the P-ring assembly or may act as a modulator protein for the P-ring assembly.</text>
</comment>
<comment type="similarity">
    <text evidence="2 7">Belongs to the FlgA family.</text>
</comment>
<comment type="subcellular location">
    <subcellularLocation>
        <location evidence="1 7">Periplasm</location>
    </subcellularLocation>
</comment>
<organism evidence="10 11">
    <name type="scientific">Pseudomonas luteola</name>
    <dbReference type="NCBI Taxonomy" id="47886"/>
    <lineage>
        <taxon>Bacteria</taxon>
        <taxon>Pseudomonadati</taxon>
        <taxon>Pseudomonadota</taxon>
        <taxon>Gammaproteobacteria</taxon>
        <taxon>Pseudomonadales</taxon>
        <taxon>Pseudomonadaceae</taxon>
        <taxon>Pseudomonas</taxon>
    </lineage>
</organism>
<evidence type="ECO:0000256" key="4">
    <source>
        <dbReference type="ARBA" id="ARBA00022729"/>
    </source>
</evidence>
<keyword evidence="10" id="KW-0969">Cilium</keyword>
<keyword evidence="4 7" id="KW-0732">Signal</keyword>
<proteinExistence type="inferred from homology"/>
<evidence type="ECO:0000313" key="12">
    <source>
        <dbReference type="Proteomes" id="UP000626180"/>
    </source>
</evidence>
<reference evidence="9 12" key="2">
    <citation type="submission" date="2020-10" db="EMBL/GenBank/DDBJ databases">
        <title>Genome sequences of Pseudomonas isolates.</title>
        <authorList>
            <person name="Wessels L."/>
            <person name="Reich F."/>
            <person name="Hammerl J."/>
        </authorList>
    </citation>
    <scope>NUCLEOTIDE SEQUENCE [LARGE SCALE GENOMIC DNA]</scope>
    <source>
        <strain evidence="9 12">20-MO00624-0</strain>
    </source>
</reference>
<dbReference type="EMBL" id="JADMCD010000017">
    <property type="protein sequence ID" value="MBF8643497.1"/>
    <property type="molecule type" value="Genomic_DNA"/>
</dbReference>
<dbReference type="InterPro" id="IPR013974">
    <property type="entry name" value="SAF"/>
</dbReference>
<feature type="domain" description="SAF" evidence="8">
    <location>
        <begin position="116"/>
        <end position="178"/>
    </location>
</feature>
<keyword evidence="10" id="KW-0966">Cell projection</keyword>
<feature type="chain" id="PRO_5015799464" description="Flagella basal body P-ring formation protein FlgA" evidence="7">
    <location>
        <begin position="24"/>
        <end position="241"/>
    </location>
</feature>
<evidence type="ECO:0000256" key="7">
    <source>
        <dbReference type="RuleBase" id="RU362063"/>
    </source>
</evidence>
<keyword evidence="7" id="KW-1005">Bacterial flagellum biogenesis</keyword>
<evidence type="ECO:0000256" key="5">
    <source>
        <dbReference type="ARBA" id="ARBA00022764"/>
    </source>
</evidence>
<dbReference type="InterPro" id="IPR017585">
    <property type="entry name" value="SAF_FlgA"/>
</dbReference>
<dbReference type="GO" id="GO:0042597">
    <property type="term" value="C:periplasmic space"/>
    <property type="evidence" value="ECO:0007669"/>
    <property type="project" value="UniProtKB-SubCell"/>
</dbReference>
<evidence type="ECO:0000256" key="2">
    <source>
        <dbReference type="ARBA" id="ARBA00010474"/>
    </source>
</evidence>
<evidence type="ECO:0000256" key="3">
    <source>
        <dbReference type="ARBA" id="ARBA00014754"/>
    </source>
</evidence>
<reference evidence="10 11" key="1">
    <citation type="submission" date="2018-06" db="EMBL/GenBank/DDBJ databases">
        <authorList>
            <consortium name="Pathogen Informatics"/>
            <person name="Doyle S."/>
        </authorList>
    </citation>
    <scope>NUCLEOTIDE SEQUENCE [LARGE SCALE GENOMIC DNA]</scope>
    <source>
        <strain evidence="10 11">NCTC11842</strain>
    </source>
</reference>
<dbReference type="GO" id="GO:0044780">
    <property type="term" value="P:bacterial-type flagellum assembly"/>
    <property type="evidence" value="ECO:0007669"/>
    <property type="project" value="InterPro"/>
</dbReference>
<dbReference type="InterPro" id="IPR041231">
    <property type="entry name" value="FlgA_N"/>
</dbReference>
<evidence type="ECO:0000313" key="9">
    <source>
        <dbReference type="EMBL" id="MBF8643497.1"/>
    </source>
</evidence>
<dbReference type="Pfam" id="PF13144">
    <property type="entry name" value="ChapFlgA"/>
    <property type="match status" value="1"/>
</dbReference>
<dbReference type="Pfam" id="PF17656">
    <property type="entry name" value="ChapFlgA_N"/>
    <property type="match status" value="1"/>
</dbReference>
<dbReference type="InterPro" id="IPR039246">
    <property type="entry name" value="Flagellar_FlgA"/>
</dbReference>
<sequence length="241" mass="26484">MNRRHISLLITLVGFCSANQTYAAAELTLPEELIGAAQGFLEERVQEYLIESHAEGRHEVQVKDLDPRLRLAACDRPLTVAQQGLEAPLGRVSVRVRCEGSTPWTVYIPAEVRLYRNVVVTTRPLLRDTIIDPQNVALLERDVGKLPQGYLTDIDLIIGQKLKRQVVADQILAPSFLQAAEVVRKGDQVVISAGSGGFTVRMQGEALVDGAQGEQIRVKNLNSKRVIKARVTGPGMVEVAM</sequence>
<protein>
    <recommendedName>
        <fullName evidence="3 7">Flagella basal body P-ring formation protein FlgA</fullName>
    </recommendedName>
</protein>
<dbReference type="Gene3D" id="2.30.30.760">
    <property type="match status" value="1"/>
</dbReference>
<dbReference type="RefSeq" id="WP_010797872.1">
    <property type="nucleotide sequence ID" value="NZ_CP069262.1"/>
</dbReference>
<evidence type="ECO:0000313" key="11">
    <source>
        <dbReference type="Proteomes" id="UP000250443"/>
    </source>
</evidence>
<keyword evidence="5 7" id="KW-0574">Periplasm</keyword>
<name>A0A2X2CQK2_PSELU</name>